<evidence type="ECO:0000313" key="8">
    <source>
        <dbReference type="Proteomes" id="UP001215712"/>
    </source>
</evidence>
<name>A0AAD6HAU3_9EURO</name>
<dbReference type="AlphaFoldDB" id="A0AAD6HAU3"/>
<dbReference type="GO" id="GO:0006260">
    <property type="term" value="P:DNA replication"/>
    <property type="evidence" value="ECO:0007669"/>
    <property type="project" value="UniProtKB-KW"/>
</dbReference>
<evidence type="ECO:0000256" key="4">
    <source>
        <dbReference type="ARBA" id="ARBA00023242"/>
    </source>
</evidence>
<keyword evidence="2" id="KW-0235">DNA replication</keyword>
<dbReference type="PANTHER" id="PTHR28605">
    <property type="entry name" value="CTF8, CHROMOSOME TRANSMISSION FIDELITY FACTOR 8 HOMOLOG (S. CEREVISIAE)"/>
    <property type="match status" value="1"/>
</dbReference>
<proteinExistence type="inferred from homology"/>
<evidence type="ECO:0000313" key="7">
    <source>
        <dbReference type="EMBL" id="KAJ5703593.1"/>
    </source>
</evidence>
<dbReference type="Proteomes" id="UP001215712">
    <property type="component" value="Unassembled WGS sequence"/>
</dbReference>
<evidence type="ECO:0008006" key="9">
    <source>
        <dbReference type="Google" id="ProtNLM"/>
    </source>
</evidence>
<reference evidence="7" key="1">
    <citation type="journal article" date="2023" name="IMA Fungus">
        <title>Comparative genomic study of the Penicillium genus elucidates a diverse pangenome and 15 lateral gene transfer events.</title>
        <authorList>
            <person name="Petersen C."/>
            <person name="Sorensen T."/>
            <person name="Nielsen M.R."/>
            <person name="Sondergaard T.E."/>
            <person name="Sorensen J.L."/>
            <person name="Fitzpatrick D.A."/>
            <person name="Frisvad J.C."/>
            <person name="Nielsen K.L."/>
        </authorList>
    </citation>
    <scope>NUCLEOTIDE SEQUENCE</scope>
    <source>
        <strain evidence="7">IBT 17514</strain>
    </source>
</reference>
<comment type="similarity">
    <text evidence="6">Belongs to the CTF8 family.</text>
</comment>
<dbReference type="GO" id="GO:0007064">
    <property type="term" value="P:mitotic sister chromatid cohesion"/>
    <property type="evidence" value="ECO:0007669"/>
    <property type="project" value="InterPro"/>
</dbReference>
<accession>A0AAD6HAU3</accession>
<evidence type="ECO:0000256" key="2">
    <source>
        <dbReference type="ARBA" id="ARBA00022705"/>
    </source>
</evidence>
<reference evidence="7" key="2">
    <citation type="submission" date="2023-01" db="EMBL/GenBank/DDBJ databases">
        <authorList>
            <person name="Petersen C."/>
        </authorList>
    </citation>
    <scope>NUCLEOTIDE SEQUENCE</scope>
    <source>
        <strain evidence="7">IBT 17514</strain>
    </source>
</reference>
<evidence type="ECO:0000256" key="1">
    <source>
        <dbReference type="ARBA" id="ARBA00004123"/>
    </source>
</evidence>
<keyword evidence="8" id="KW-1185">Reference proteome</keyword>
<evidence type="ECO:0000256" key="3">
    <source>
        <dbReference type="ARBA" id="ARBA00023125"/>
    </source>
</evidence>
<protein>
    <recommendedName>
        <fullName evidence="9">Chromosome transmission fidelity protein 8</fullName>
    </recommendedName>
</protein>
<gene>
    <name evidence="7" type="ORF">N7493_011518</name>
</gene>
<evidence type="ECO:0000256" key="5">
    <source>
        <dbReference type="ARBA" id="ARBA00023306"/>
    </source>
</evidence>
<dbReference type="PANTHER" id="PTHR28605:SF1">
    <property type="entry name" value="CHROMOSOME TRANSMISSION FIDELITY FACTOR 8"/>
    <property type="match status" value="1"/>
</dbReference>
<sequence length="161" mass="18256">MPSIRLHPKSSSPTANVILSPNLSHPITNSLPQLLQTPSGLALLELQGTINLPSTEQDDDQNHCYQSPKGPTFETPVGKLMFPDYSTLNPDDTKWMKRVYLYVGRYQRMTGEVKKLPRPIAVIQKRVEVENPSAEAEELEVVEIVRYKIFFKNRPEPVNDV</sequence>
<keyword evidence="4" id="KW-0539">Nucleus</keyword>
<dbReference type="GO" id="GO:0003677">
    <property type="term" value="F:DNA binding"/>
    <property type="evidence" value="ECO:0007669"/>
    <property type="project" value="UniProtKB-KW"/>
</dbReference>
<comment type="subcellular location">
    <subcellularLocation>
        <location evidence="1">Nucleus</location>
    </subcellularLocation>
</comment>
<comment type="caution">
    <text evidence="7">The sequence shown here is derived from an EMBL/GenBank/DDBJ whole genome shotgun (WGS) entry which is preliminary data.</text>
</comment>
<keyword evidence="5" id="KW-0131">Cell cycle</keyword>
<organism evidence="7 8">
    <name type="scientific">Penicillium malachiteum</name>
    <dbReference type="NCBI Taxonomy" id="1324776"/>
    <lineage>
        <taxon>Eukaryota</taxon>
        <taxon>Fungi</taxon>
        <taxon>Dikarya</taxon>
        <taxon>Ascomycota</taxon>
        <taxon>Pezizomycotina</taxon>
        <taxon>Eurotiomycetes</taxon>
        <taxon>Eurotiomycetidae</taxon>
        <taxon>Eurotiales</taxon>
        <taxon>Aspergillaceae</taxon>
        <taxon>Penicillium</taxon>
    </lineage>
</organism>
<dbReference type="GO" id="GO:0031390">
    <property type="term" value="C:Ctf18 RFC-like complex"/>
    <property type="evidence" value="ECO:0007669"/>
    <property type="project" value="InterPro"/>
</dbReference>
<evidence type="ECO:0000256" key="6">
    <source>
        <dbReference type="ARBA" id="ARBA00038447"/>
    </source>
</evidence>
<dbReference type="InterPro" id="IPR018607">
    <property type="entry name" value="Ctf8"/>
</dbReference>
<dbReference type="EMBL" id="JAQJAN010000021">
    <property type="protein sequence ID" value="KAJ5703593.1"/>
    <property type="molecule type" value="Genomic_DNA"/>
</dbReference>
<keyword evidence="3" id="KW-0238">DNA-binding</keyword>
<dbReference type="Pfam" id="PF09696">
    <property type="entry name" value="Ctf8"/>
    <property type="match status" value="1"/>
</dbReference>